<evidence type="ECO:0000256" key="2">
    <source>
        <dbReference type="SAM" id="MobiDB-lite"/>
    </source>
</evidence>
<evidence type="ECO:0000256" key="1">
    <source>
        <dbReference type="SAM" id="Coils"/>
    </source>
</evidence>
<feature type="compositionally biased region" description="Low complexity" evidence="2">
    <location>
        <begin position="12"/>
        <end position="22"/>
    </location>
</feature>
<gene>
    <name evidence="3" type="ORF">FMOSSE_LOCUS6094</name>
</gene>
<feature type="compositionally biased region" description="Polar residues" evidence="2">
    <location>
        <begin position="1"/>
        <end position="11"/>
    </location>
</feature>
<feature type="non-terminal residue" evidence="3">
    <location>
        <position position="1"/>
    </location>
</feature>
<keyword evidence="4" id="KW-1185">Reference proteome</keyword>
<name>A0A9N9FMI3_FUNMO</name>
<sequence length="158" mass="18392">ITNIDQYPSDVTTNTNNHHNSTLPMNIDRKRTINSHSQTPACSENQNTSQSCSPLLNDQSGENLVAISIELQELYKCYNLIKEDNKNLRERLKESEETVNAYGNASIKKDEILKNKNYKLLEIQKKLFKQSFDYELKLKELNPYKSRVEEKLRIVNEL</sequence>
<keyword evidence="1" id="KW-0175">Coiled coil</keyword>
<organism evidence="3 4">
    <name type="scientific">Funneliformis mosseae</name>
    <name type="common">Endomycorrhizal fungus</name>
    <name type="synonym">Glomus mosseae</name>
    <dbReference type="NCBI Taxonomy" id="27381"/>
    <lineage>
        <taxon>Eukaryota</taxon>
        <taxon>Fungi</taxon>
        <taxon>Fungi incertae sedis</taxon>
        <taxon>Mucoromycota</taxon>
        <taxon>Glomeromycotina</taxon>
        <taxon>Glomeromycetes</taxon>
        <taxon>Glomerales</taxon>
        <taxon>Glomeraceae</taxon>
        <taxon>Funneliformis</taxon>
    </lineage>
</organism>
<feature type="region of interest" description="Disordered" evidence="2">
    <location>
        <begin position="35"/>
        <end position="54"/>
    </location>
</feature>
<evidence type="ECO:0000313" key="3">
    <source>
        <dbReference type="EMBL" id="CAG8543444.1"/>
    </source>
</evidence>
<comment type="caution">
    <text evidence="3">The sequence shown here is derived from an EMBL/GenBank/DDBJ whole genome shotgun (WGS) entry which is preliminary data.</text>
</comment>
<reference evidence="3" key="1">
    <citation type="submission" date="2021-06" db="EMBL/GenBank/DDBJ databases">
        <authorList>
            <person name="Kallberg Y."/>
            <person name="Tangrot J."/>
            <person name="Rosling A."/>
        </authorList>
    </citation>
    <scope>NUCLEOTIDE SEQUENCE</scope>
    <source>
        <strain evidence="3">87-6 pot B 2015</strain>
    </source>
</reference>
<dbReference type="EMBL" id="CAJVPP010001241">
    <property type="protein sequence ID" value="CAG8543444.1"/>
    <property type="molecule type" value="Genomic_DNA"/>
</dbReference>
<accession>A0A9N9FMI3</accession>
<feature type="region of interest" description="Disordered" evidence="2">
    <location>
        <begin position="1"/>
        <end position="24"/>
    </location>
</feature>
<dbReference type="AlphaFoldDB" id="A0A9N9FMI3"/>
<protein>
    <submittedName>
        <fullName evidence="3">11166_t:CDS:1</fullName>
    </submittedName>
</protein>
<dbReference type="Proteomes" id="UP000789375">
    <property type="component" value="Unassembled WGS sequence"/>
</dbReference>
<proteinExistence type="predicted"/>
<feature type="coiled-coil region" evidence="1">
    <location>
        <begin position="78"/>
        <end position="105"/>
    </location>
</feature>
<evidence type="ECO:0000313" key="4">
    <source>
        <dbReference type="Proteomes" id="UP000789375"/>
    </source>
</evidence>